<evidence type="ECO:0000313" key="3">
    <source>
        <dbReference type="Proteomes" id="UP000433876"/>
    </source>
</evidence>
<dbReference type="EMBL" id="NMPR01000045">
    <property type="protein sequence ID" value="KAA8632941.1"/>
    <property type="molecule type" value="Genomic_DNA"/>
</dbReference>
<gene>
    <name evidence="2" type="ORF">SMACR_02061</name>
</gene>
<dbReference type="VEuPathDB" id="FungiDB:SMAC_02061"/>
<protein>
    <submittedName>
        <fullName evidence="2">Uncharacterized protein</fullName>
    </submittedName>
</protein>
<evidence type="ECO:0000256" key="1">
    <source>
        <dbReference type="SAM" id="MobiDB-lite"/>
    </source>
</evidence>
<dbReference type="AlphaFoldDB" id="A0A8S8ZWN0"/>
<evidence type="ECO:0000313" key="2">
    <source>
        <dbReference type="EMBL" id="KAA8632941.1"/>
    </source>
</evidence>
<name>A0A8S8ZWN0_SORMA</name>
<accession>A0A8S8ZWN0</accession>
<dbReference type="Proteomes" id="UP000433876">
    <property type="component" value="Unassembled WGS sequence"/>
</dbReference>
<sequence>MEFQEAITGLMTTCTGLVPILVLEVPSNLFALVEDIPRVLRELERPLRDLQEIPRERREMVEAHHLLVVLTYGMFELSRLDTALHALGYFGDREPGTEEEKDENMSVLWSVKMTLAEFTEYVGYFRAILGSESRAERVWSKNKLERELQAVLRRPNQVSSRLRTIDLWMEDGRRYGNGGWNRGFTDVMLDPSLDPPIVPSRVAAIRSQFDLESGYSPRRNNLNKPLARSSDPGFSSQTRDTARVLLSDISGVEDITIPIYREDLSNETNYTFSSAPRRSRPNYLDIADAPGIREIAQSSPWQPSC</sequence>
<proteinExistence type="predicted"/>
<comment type="caution">
    <text evidence="2">The sequence shown here is derived from an EMBL/GenBank/DDBJ whole genome shotgun (WGS) entry which is preliminary data.</text>
</comment>
<feature type="region of interest" description="Disordered" evidence="1">
    <location>
        <begin position="215"/>
        <end position="239"/>
    </location>
</feature>
<reference evidence="2 3" key="1">
    <citation type="submission" date="2017-07" db="EMBL/GenBank/DDBJ databases">
        <title>Genome sequence of the Sordaria macrospora wild type strain R19027.</title>
        <authorList>
            <person name="Nowrousian M."/>
            <person name="Teichert I."/>
            <person name="Kueck U."/>
        </authorList>
    </citation>
    <scope>NUCLEOTIDE SEQUENCE [LARGE SCALE GENOMIC DNA]</scope>
    <source>
        <strain evidence="2 3">R19027</strain>
        <tissue evidence="2">Mycelium</tissue>
    </source>
</reference>
<organism evidence="2 3">
    <name type="scientific">Sordaria macrospora</name>
    <dbReference type="NCBI Taxonomy" id="5147"/>
    <lineage>
        <taxon>Eukaryota</taxon>
        <taxon>Fungi</taxon>
        <taxon>Dikarya</taxon>
        <taxon>Ascomycota</taxon>
        <taxon>Pezizomycotina</taxon>
        <taxon>Sordariomycetes</taxon>
        <taxon>Sordariomycetidae</taxon>
        <taxon>Sordariales</taxon>
        <taxon>Sordariaceae</taxon>
        <taxon>Sordaria</taxon>
    </lineage>
</organism>